<dbReference type="InterPro" id="IPR052519">
    <property type="entry name" value="Euk-type_GlcNAc_Kinase"/>
</dbReference>
<sequence length="297" mass="29490">MSAAIAGIDAGGTKTTILVEALDGRRVATVDIPSTGWNAEPVEAGAGWIDAALRRATPPGCEVVALGVGAQGLDSTALAHAFTAALAARGHRAVAVNDAALLVPAAGLDDGIGVISGTGAIGVGRDASGQWLFTGGWGAVIGDEGGAAGLVREATRLALGAHDDGEPDDGLLSALCDAFGAGTAERLARAVNDEPTTDNWGPRAPAVFAAADRGSALAARAVQDAADHLSTLVDQLVRRGAAGGDVVAAGGVVTHQPRLYEAFASRVAARHPDLTVHLLTGPPAAGALALARRLVTP</sequence>
<dbReference type="RefSeq" id="WP_218579229.1">
    <property type="nucleotide sequence ID" value="NZ_BAABGO010000031.1"/>
</dbReference>
<keyword evidence="3" id="KW-1185">Reference proteome</keyword>
<dbReference type="SUPFAM" id="SSF53067">
    <property type="entry name" value="Actin-like ATPase domain"/>
    <property type="match status" value="2"/>
</dbReference>
<dbReference type="Gene3D" id="3.30.420.40">
    <property type="match status" value="2"/>
</dbReference>
<dbReference type="InterPro" id="IPR002731">
    <property type="entry name" value="ATPase_BadF"/>
</dbReference>
<dbReference type="EMBL" id="BLPF01000002">
    <property type="protein sequence ID" value="GFJ81616.1"/>
    <property type="molecule type" value="Genomic_DNA"/>
</dbReference>
<reference evidence="2 3" key="1">
    <citation type="submission" date="2020-03" db="EMBL/GenBank/DDBJ databases">
        <title>Whole genome shotgun sequence of Phytohabitans houttuyneae NBRC 108639.</title>
        <authorList>
            <person name="Komaki H."/>
            <person name="Tamura T."/>
        </authorList>
    </citation>
    <scope>NUCLEOTIDE SEQUENCE [LARGE SCALE GENOMIC DNA]</scope>
    <source>
        <strain evidence="2 3">NBRC 108639</strain>
    </source>
</reference>
<dbReference type="PANTHER" id="PTHR43190">
    <property type="entry name" value="N-ACETYL-D-GLUCOSAMINE KINASE"/>
    <property type="match status" value="1"/>
</dbReference>
<name>A0A6V8KHY4_9ACTN</name>
<evidence type="ECO:0000259" key="1">
    <source>
        <dbReference type="Pfam" id="PF01869"/>
    </source>
</evidence>
<dbReference type="Proteomes" id="UP000482800">
    <property type="component" value="Unassembled WGS sequence"/>
</dbReference>
<evidence type="ECO:0000313" key="2">
    <source>
        <dbReference type="EMBL" id="GFJ81616.1"/>
    </source>
</evidence>
<accession>A0A6V8KHY4</accession>
<gene>
    <name evidence="2" type="ORF">Phou_057960</name>
</gene>
<feature type="domain" description="ATPase BadF/BadG/BcrA/BcrD type" evidence="1">
    <location>
        <begin position="7"/>
        <end position="287"/>
    </location>
</feature>
<dbReference type="InterPro" id="IPR043129">
    <property type="entry name" value="ATPase_NBD"/>
</dbReference>
<dbReference type="Pfam" id="PF01869">
    <property type="entry name" value="BcrAD_BadFG"/>
    <property type="match status" value="1"/>
</dbReference>
<organism evidence="2 3">
    <name type="scientific">Phytohabitans houttuyneae</name>
    <dbReference type="NCBI Taxonomy" id="1076126"/>
    <lineage>
        <taxon>Bacteria</taxon>
        <taxon>Bacillati</taxon>
        <taxon>Actinomycetota</taxon>
        <taxon>Actinomycetes</taxon>
        <taxon>Micromonosporales</taxon>
        <taxon>Micromonosporaceae</taxon>
    </lineage>
</organism>
<dbReference type="PANTHER" id="PTHR43190:SF3">
    <property type="entry name" value="N-ACETYL-D-GLUCOSAMINE KINASE"/>
    <property type="match status" value="1"/>
</dbReference>
<proteinExistence type="predicted"/>
<protein>
    <submittedName>
        <fullName evidence="2">ATPase</fullName>
    </submittedName>
</protein>
<dbReference type="AlphaFoldDB" id="A0A6V8KHY4"/>
<comment type="caution">
    <text evidence="2">The sequence shown here is derived from an EMBL/GenBank/DDBJ whole genome shotgun (WGS) entry which is preliminary data.</text>
</comment>
<reference evidence="2 3" key="2">
    <citation type="submission" date="2020-03" db="EMBL/GenBank/DDBJ databases">
        <authorList>
            <person name="Ichikawa N."/>
            <person name="Kimura A."/>
            <person name="Kitahashi Y."/>
            <person name="Uohara A."/>
        </authorList>
    </citation>
    <scope>NUCLEOTIDE SEQUENCE [LARGE SCALE GENOMIC DNA]</scope>
    <source>
        <strain evidence="2 3">NBRC 108639</strain>
    </source>
</reference>
<evidence type="ECO:0000313" key="3">
    <source>
        <dbReference type="Proteomes" id="UP000482800"/>
    </source>
</evidence>